<feature type="compositionally biased region" description="Low complexity" evidence="1">
    <location>
        <begin position="47"/>
        <end position="70"/>
    </location>
</feature>
<evidence type="ECO:0000313" key="5">
    <source>
        <dbReference type="Proteomes" id="UP000192727"/>
    </source>
</evidence>
<evidence type="ECO:0000256" key="1">
    <source>
        <dbReference type="SAM" id="MobiDB-lite"/>
    </source>
</evidence>
<sequence>MMKKIGLLCIALLVTFSLSMANPHPVDAKKGGYSSTRKSYTPKDQPSNNVTKNQSNTSTNKSNTTTQTPNKGGFFNGGLMKGLFIGGLAGLLFGGLFGNMGFVGSILGLLVNVLAIILIIVLVRKIFSLFRQNRNMNNRRKYE</sequence>
<keyword evidence="3" id="KW-0732">Signal</keyword>
<dbReference type="EMBL" id="CP020557">
    <property type="protein sequence ID" value="ARF66860.1"/>
    <property type="molecule type" value="Genomic_DNA"/>
</dbReference>
<evidence type="ECO:0000313" key="4">
    <source>
        <dbReference type="EMBL" id="ARF66860.1"/>
    </source>
</evidence>
<keyword evidence="2" id="KW-0472">Membrane</keyword>
<feature type="transmembrane region" description="Helical" evidence="2">
    <location>
        <begin position="102"/>
        <end position="123"/>
    </location>
</feature>
<feature type="chain" id="PRO_5038442044" description="Preprotein translocase subunit Tim44" evidence="3">
    <location>
        <begin position="22"/>
        <end position="143"/>
    </location>
</feature>
<dbReference type="Proteomes" id="UP000192727">
    <property type="component" value="Chromosome"/>
</dbReference>
<dbReference type="PANTHER" id="PTHR41542">
    <property type="entry name" value="BLL5807 PROTEIN"/>
    <property type="match status" value="1"/>
</dbReference>
<reference evidence="4 5" key="1">
    <citation type="submission" date="2017-03" db="EMBL/GenBank/DDBJ databases">
        <title>Paenibacillus larvae genome sequencing.</title>
        <authorList>
            <person name="Dingman D.W."/>
        </authorList>
    </citation>
    <scope>NUCLEOTIDE SEQUENCE [LARGE SCALE GENOMIC DNA]</scope>
    <source>
        <strain evidence="4 5">SAG 10367</strain>
    </source>
</reference>
<protein>
    <recommendedName>
        <fullName evidence="6">Preprotein translocase subunit Tim44</fullName>
    </recommendedName>
</protein>
<feature type="region of interest" description="Disordered" evidence="1">
    <location>
        <begin position="28"/>
        <end position="70"/>
    </location>
</feature>
<evidence type="ECO:0000256" key="2">
    <source>
        <dbReference type="SAM" id="Phobius"/>
    </source>
</evidence>
<feature type="signal peptide" evidence="3">
    <location>
        <begin position="1"/>
        <end position="21"/>
    </location>
</feature>
<dbReference type="PANTHER" id="PTHR41542:SF1">
    <property type="entry name" value="BLL5807 PROTEIN"/>
    <property type="match status" value="1"/>
</dbReference>
<feature type="compositionally biased region" description="Polar residues" evidence="1">
    <location>
        <begin position="33"/>
        <end position="46"/>
    </location>
</feature>
<organism evidence="4 5">
    <name type="scientific">Paenibacillus larvae subsp. pulvifaciens</name>
    <dbReference type="NCBI Taxonomy" id="1477"/>
    <lineage>
        <taxon>Bacteria</taxon>
        <taxon>Bacillati</taxon>
        <taxon>Bacillota</taxon>
        <taxon>Bacilli</taxon>
        <taxon>Bacillales</taxon>
        <taxon>Paenibacillaceae</taxon>
        <taxon>Paenibacillus</taxon>
    </lineage>
</organism>
<dbReference type="RefSeq" id="WP_083038413.1">
    <property type="nucleotide sequence ID" value="NZ_CP020557.1"/>
</dbReference>
<evidence type="ECO:0000256" key="3">
    <source>
        <dbReference type="SAM" id="SignalP"/>
    </source>
</evidence>
<dbReference type="AlphaFoldDB" id="A0A1V0UP98"/>
<keyword evidence="2" id="KW-1133">Transmembrane helix</keyword>
<keyword evidence="2" id="KW-0812">Transmembrane</keyword>
<gene>
    <name evidence="4" type="ORF">B7C51_02110</name>
</gene>
<name>A0A1V0UP98_9BACL</name>
<accession>A0A1V0UP98</accession>
<evidence type="ECO:0008006" key="6">
    <source>
        <dbReference type="Google" id="ProtNLM"/>
    </source>
</evidence>
<proteinExistence type="predicted"/>